<dbReference type="RefSeq" id="WP_006979909.1">
    <property type="nucleotide sequence ID" value="NZ_ABVL01000006.1"/>
</dbReference>
<dbReference type="Gene3D" id="3.40.190.10">
    <property type="entry name" value="Periplasmic binding protein-like II"/>
    <property type="match status" value="2"/>
</dbReference>
<gene>
    <name evidence="4" type="ORF">CfE428DRAFT_2584</name>
</gene>
<dbReference type="STRING" id="497964.CfE428DRAFT_2584"/>
<dbReference type="InParanoid" id="B4D0Y3"/>
<evidence type="ECO:0000313" key="4">
    <source>
        <dbReference type="EMBL" id="EDY19995.1"/>
    </source>
</evidence>
<keyword evidence="5" id="KW-1185">Reference proteome</keyword>
<protein>
    <submittedName>
        <fullName evidence="4">ABC-type nitrate/sulfonate/bicarbonate transport systems periplasmic components-like protein</fullName>
    </submittedName>
</protein>
<comment type="subcellular location">
    <subcellularLocation>
        <location evidence="1">Periplasm</location>
    </subcellularLocation>
</comment>
<reference evidence="4 5" key="1">
    <citation type="journal article" date="2011" name="J. Bacteriol.">
        <title>Genome sequence of Chthoniobacter flavus Ellin428, an aerobic heterotrophic soil bacterium.</title>
        <authorList>
            <person name="Kant R."/>
            <person name="van Passel M.W."/>
            <person name="Palva A."/>
            <person name="Lucas S."/>
            <person name="Lapidus A."/>
            <person name="Glavina Del Rio T."/>
            <person name="Dalin E."/>
            <person name="Tice H."/>
            <person name="Bruce D."/>
            <person name="Goodwin L."/>
            <person name="Pitluck S."/>
            <person name="Larimer F.W."/>
            <person name="Land M.L."/>
            <person name="Hauser L."/>
            <person name="Sangwan P."/>
            <person name="de Vos W.M."/>
            <person name="Janssen P.H."/>
            <person name="Smidt H."/>
        </authorList>
    </citation>
    <scope>NUCLEOTIDE SEQUENCE [LARGE SCALE GENOMIC DNA]</scope>
    <source>
        <strain evidence="4 5">Ellin428</strain>
    </source>
</reference>
<dbReference type="SUPFAM" id="SSF53850">
    <property type="entry name" value="Periplasmic binding protein-like II"/>
    <property type="match status" value="1"/>
</dbReference>
<evidence type="ECO:0000313" key="5">
    <source>
        <dbReference type="Proteomes" id="UP000005824"/>
    </source>
</evidence>
<sequence>METIQFSLLRGICQLPGYIAHAKGFFGEQGLEVNVNVAPTAWMVPERLLNGEVHFAVMPWTRVAAARAHGEPLVTICGSGHEEAAIVVRAGLRDDEVRKVAIPQRGGIKDLTAMGMLNSLGWDGVELVRMPSGDGAILALVGQGADAASMVEPYATMLSDLGIGRIVRRTGDLWPGAPGCSLTTTASIIEERPDLVRHVVAAFVQGAQFVEAQPDESAAIAAGYIGVGEKFIRNALRVNKPNLHALENSEAIQSVLNLMTRMRYIESAPRERFYEGSFLKEAVAGIPA</sequence>
<dbReference type="Pfam" id="PF13379">
    <property type="entry name" value="NMT1_2"/>
    <property type="match status" value="1"/>
</dbReference>
<dbReference type="PANTHER" id="PTHR30024">
    <property type="entry name" value="ALIPHATIC SULFONATES-BINDING PROTEIN-RELATED"/>
    <property type="match status" value="1"/>
</dbReference>
<keyword evidence="3" id="KW-0732">Signal</keyword>
<comment type="similarity">
    <text evidence="2">Belongs to the bacterial solute-binding protein SsuA/TauA family.</text>
</comment>
<dbReference type="Proteomes" id="UP000005824">
    <property type="component" value="Unassembled WGS sequence"/>
</dbReference>
<dbReference type="GO" id="GO:0042597">
    <property type="term" value="C:periplasmic space"/>
    <property type="evidence" value="ECO:0007669"/>
    <property type="project" value="UniProtKB-SubCell"/>
</dbReference>
<accession>B4D0Y3</accession>
<evidence type="ECO:0000256" key="2">
    <source>
        <dbReference type="ARBA" id="ARBA00010742"/>
    </source>
</evidence>
<comment type="caution">
    <text evidence="4">The sequence shown here is derived from an EMBL/GenBank/DDBJ whole genome shotgun (WGS) entry which is preliminary data.</text>
</comment>
<evidence type="ECO:0000256" key="3">
    <source>
        <dbReference type="ARBA" id="ARBA00022729"/>
    </source>
</evidence>
<name>B4D0Y3_9BACT</name>
<dbReference type="PANTHER" id="PTHR30024:SF47">
    <property type="entry name" value="TAURINE-BINDING PERIPLASMIC PROTEIN"/>
    <property type="match status" value="1"/>
</dbReference>
<dbReference type="EMBL" id="ABVL01000006">
    <property type="protein sequence ID" value="EDY19995.1"/>
    <property type="molecule type" value="Genomic_DNA"/>
</dbReference>
<dbReference type="eggNOG" id="COG0715">
    <property type="taxonomic scope" value="Bacteria"/>
</dbReference>
<proteinExistence type="inferred from homology"/>
<organism evidence="4 5">
    <name type="scientific">Chthoniobacter flavus Ellin428</name>
    <dbReference type="NCBI Taxonomy" id="497964"/>
    <lineage>
        <taxon>Bacteria</taxon>
        <taxon>Pseudomonadati</taxon>
        <taxon>Verrucomicrobiota</taxon>
        <taxon>Spartobacteria</taxon>
        <taxon>Chthoniobacterales</taxon>
        <taxon>Chthoniobacteraceae</taxon>
        <taxon>Chthoniobacter</taxon>
    </lineage>
</organism>
<evidence type="ECO:0000256" key="1">
    <source>
        <dbReference type="ARBA" id="ARBA00004418"/>
    </source>
</evidence>
<dbReference type="AlphaFoldDB" id="B4D0Y3"/>